<reference evidence="1 2" key="1">
    <citation type="journal article" date="2015" name="PeerJ">
        <title>First genomic representation of candidate bacterial phylum KSB3 points to enhanced environmental sensing as a trigger of wastewater bulking.</title>
        <authorList>
            <person name="Sekiguchi Y."/>
            <person name="Ohashi A."/>
            <person name="Parks D.H."/>
            <person name="Yamauchi T."/>
            <person name="Tyson G.W."/>
            <person name="Hugenholtz P."/>
        </authorList>
    </citation>
    <scope>NUCLEOTIDE SEQUENCE [LARGE SCALE GENOMIC DNA]</scope>
</reference>
<dbReference type="AlphaFoldDB" id="A0A081BSR0"/>
<name>A0A081BSR0_9BACT</name>
<gene>
    <name evidence="1" type="ORF">U14_05726</name>
</gene>
<organism evidence="1 2">
    <name type="scientific">Candidatus Moduliflexus flocculans</name>
    <dbReference type="NCBI Taxonomy" id="1499966"/>
    <lineage>
        <taxon>Bacteria</taxon>
        <taxon>Candidatus Moduliflexota</taxon>
        <taxon>Candidatus Moduliflexia</taxon>
        <taxon>Candidatus Moduliflexales</taxon>
        <taxon>Candidatus Moduliflexaceae</taxon>
    </lineage>
</organism>
<sequence length="397" mass="46990">MTIKDFIKYLNRNIELISFLFGQRKSGVKRDQIEQSLFVENKHLDILVNNGIIQETGASILRLNESISRFFEDFLNIGEQIDTAYIAEEIKRLHEHIGFYFEVSATKEKEKYLAEIKINLGRLNRDIEQNIIRLQANIEIVYKTEQDFSIKEKKLNNYRQDRNHISQLLTEISSGIFDSEGWKVLSLNAYDEELDRITYRLQVTISDASINLIKIQEDIIEYLRRIKYHSEVFKKIQRLKALKDRHELEYKTNLLEIIREEHSFLLQKDFRFNTRFPLDVLDDDASLELIKKAASKIRSGITHQVQPAPAINEQYLSTVTEEEIIPNFEALQEAFGHSKKDLFRFILEHNFSYEMDFTKRVKLFTQMISLFEQDITITDEFGVNQNIEYALVFPRRQ</sequence>
<dbReference type="EMBL" id="DF820461">
    <property type="protein sequence ID" value="GAK54441.1"/>
    <property type="molecule type" value="Genomic_DNA"/>
</dbReference>
<proteinExistence type="predicted"/>
<evidence type="ECO:0000313" key="2">
    <source>
        <dbReference type="Proteomes" id="UP000030700"/>
    </source>
</evidence>
<dbReference type="HOGENOM" id="CLU_058193_0_0_0"/>
<accession>A0A081BSR0</accession>
<keyword evidence="2" id="KW-1185">Reference proteome</keyword>
<dbReference type="STRING" id="1499966.U14_05726"/>
<protein>
    <submittedName>
        <fullName evidence="1">Uncharacterized protein</fullName>
    </submittedName>
</protein>
<dbReference type="Proteomes" id="UP000030700">
    <property type="component" value="Unassembled WGS sequence"/>
</dbReference>
<evidence type="ECO:0000313" key="1">
    <source>
        <dbReference type="EMBL" id="GAK54441.1"/>
    </source>
</evidence>